<evidence type="ECO:0000256" key="12">
    <source>
        <dbReference type="ARBA" id="ARBA00023204"/>
    </source>
</evidence>
<evidence type="ECO:0000256" key="5">
    <source>
        <dbReference type="ARBA" id="ARBA00022023"/>
    </source>
</evidence>
<dbReference type="InterPro" id="IPR015797">
    <property type="entry name" value="NUDIX_hydrolase-like_dom_sf"/>
</dbReference>
<dbReference type="PANTHER" id="PTHR42944">
    <property type="entry name" value="ADENINE DNA GLYCOSYLASE"/>
    <property type="match status" value="1"/>
</dbReference>
<accession>U5T1D6</accession>
<keyword evidence="17" id="KW-1185">Reference proteome</keyword>
<dbReference type="InterPro" id="IPR005760">
    <property type="entry name" value="A/G_AdeGlyc_MutY"/>
</dbReference>
<dbReference type="GO" id="GO:0000701">
    <property type="term" value="F:purine-specific mismatch base pair DNA N-glycosylase activity"/>
    <property type="evidence" value="ECO:0007669"/>
    <property type="project" value="UniProtKB-EC"/>
</dbReference>
<evidence type="ECO:0000256" key="1">
    <source>
        <dbReference type="ARBA" id="ARBA00000843"/>
    </source>
</evidence>
<dbReference type="CDD" id="cd00056">
    <property type="entry name" value="ENDO3c"/>
    <property type="match status" value="1"/>
</dbReference>
<keyword evidence="9" id="KW-0378">Hydrolase</keyword>
<dbReference type="Gene3D" id="1.10.340.30">
    <property type="entry name" value="Hypothetical protein, domain 2"/>
    <property type="match status" value="1"/>
</dbReference>
<comment type="cofactor">
    <cofactor evidence="14">
        <name>[4Fe-4S] cluster</name>
        <dbReference type="ChEBI" id="CHEBI:49883"/>
    </cofactor>
    <text evidence="14">Binds 1 [4Fe-4S] cluster.</text>
</comment>
<evidence type="ECO:0000256" key="2">
    <source>
        <dbReference type="ARBA" id="ARBA00002933"/>
    </source>
</evidence>
<dbReference type="Pfam" id="PF14815">
    <property type="entry name" value="NUDIX_4"/>
    <property type="match status" value="1"/>
</dbReference>
<evidence type="ECO:0000256" key="9">
    <source>
        <dbReference type="ARBA" id="ARBA00022801"/>
    </source>
</evidence>
<dbReference type="EMBL" id="CP005990">
    <property type="protein sequence ID" value="AGY91215.1"/>
    <property type="molecule type" value="Genomic_DNA"/>
</dbReference>
<dbReference type="GO" id="GO:0032357">
    <property type="term" value="F:oxidized purine DNA binding"/>
    <property type="evidence" value="ECO:0007669"/>
    <property type="project" value="TreeGrafter"/>
</dbReference>
<dbReference type="Pfam" id="PF00730">
    <property type="entry name" value="HhH-GPD"/>
    <property type="match status" value="1"/>
</dbReference>
<evidence type="ECO:0000256" key="10">
    <source>
        <dbReference type="ARBA" id="ARBA00023004"/>
    </source>
</evidence>
<dbReference type="SUPFAM" id="SSF48150">
    <property type="entry name" value="DNA-glycosylase"/>
    <property type="match status" value="1"/>
</dbReference>
<dbReference type="InterPro" id="IPR011257">
    <property type="entry name" value="DNA_glycosylase"/>
</dbReference>
<dbReference type="EC" id="3.2.2.31" evidence="4 14"/>
<name>U5T1D6_9GAMM</name>
<organism evidence="16 17">
    <name type="scientific">Spiribacter curvatus</name>
    <dbReference type="NCBI Taxonomy" id="1335757"/>
    <lineage>
        <taxon>Bacteria</taxon>
        <taxon>Pseudomonadati</taxon>
        <taxon>Pseudomonadota</taxon>
        <taxon>Gammaproteobacteria</taxon>
        <taxon>Chromatiales</taxon>
        <taxon>Ectothiorhodospiraceae</taxon>
        <taxon>Spiribacter</taxon>
    </lineage>
</organism>
<evidence type="ECO:0000313" key="17">
    <source>
        <dbReference type="Proteomes" id="UP000017640"/>
    </source>
</evidence>
<dbReference type="InterPro" id="IPR023170">
    <property type="entry name" value="HhH_base_excis_C"/>
</dbReference>
<dbReference type="SMART" id="SM00478">
    <property type="entry name" value="ENDO3c"/>
    <property type="match status" value="1"/>
</dbReference>
<dbReference type="AlphaFoldDB" id="U5T1D6"/>
<dbReference type="FunFam" id="1.10.340.30:FF:000002">
    <property type="entry name" value="Adenine DNA glycosylase"/>
    <property type="match status" value="1"/>
</dbReference>
<evidence type="ECO:0000256" key="3">
    <source>
        <dbReference type="ARBA" id="ARBA00008343"/>
    </source>
</evidence>
<keyword evidence="6" id="KW-0004">4Fe-4S</keyword>
<dbReference type="Gene3D" id="3.90.79.10">
    <property type="entry name" value="Nucleoside Triphosphate Pyrophosphohydrolase"/>
    <property type="match status" value="1"/>
</dbReference>
<evidence type="ECO:0000259" key="15">
    <source>
        <dbReference type="SMART" id="SM00478"/>
    </source>
</evidence>
<keyword evidence="7" id="KW-0479">Metal-binding</keyword>
<evidence type="ECO:0000256" key="7">
    <source>
        <dbReference type="ARBA" id="ARBA00022723"/>
    </source>
</evidence>
<keyword evidence="13 14" id="KW-0326">Glycosidase</keyword>
<dbReference type="GO" id="GO:0051539">
    <property type="term" value="F:4 iron, 4 sulfur cluster binding"/>
    <property type="evidence" value="ECO:0007669"/>
    <property type="project" value="UniProtKB-UniRule"/>
</dbReference>
<dbReference type="NCBIfam" id="TIGR01084">
    <property type="entry name" value="mutY"/>
    <property type="match status" value="1"/>
</dbReference>
<keyword evidence="8 14" id="KW-0227">DNA damage</keyword>
<comment type="function">
    <text evidence="2">Adenine glycosylase active on G-A mispairs. MutY also corrects error-prone DNA synthesis past GO lesions which are due to the oxidatively damaged form of guanine: 7,8-dihydro-8-oxoguanine (8-oxo-dGTP).</text>
</comment>
<dbReference type="STRING" id="1335757.SPICUR_00955"/>
<dbReference type="KEGG" id="spiu:SPICUR_00955"/>
<protein>
    <recommendedName>
        <fullName evidence="5 14">Adenine DNA glycosylase</fullName>
        <ecNumber evidence="4 14">3.2.2.31</ecNumber>
    </recommendedName>
</protein>
<dbReference type="Pfam" id="PF00633">
    <property type="entry name" value="HHH"/>
    <property type="match status" value="1"/>
</dbReference>
<dbReference type="OrthoDB" id="9802365at2"/>
<dbReference type="InterPro" id="IPR000445">
    <property type="entry name" value="HhH_motif"/>
</dbReference>
<dbReference type="GO" id="GO:0034039">
    <property type="term" value="F:8-oxo-7,8-dihydroguanine DNA N-glycosylase activity"/>
    <property type="evidence" value="ECO:0007669"/>
    <property type="project" value="TreeGrafter"/>
</dbReference>
<evidence type="ECO:0000256" key="8">
    <source>
        <dbReference type="ARBA" id="ARBA00022763"/>
    </source>
</evidence>
<evidence type="ECO:0000256" key="11">
    <source>
        <dbReference type="ARBA" id="ARBA00023014"/>
    </source>
</evidence>
<reference evidence="16 17" key="1">
    <citation type="journal article" date="2013" name="BMC Genomics">
        <title>Genomes of "Spiribacter", a streamlined, successful halophilic bacterium.</title>
        <authorList>
            <person name="Lopez-Perez M."/>
            <person name="Ghai R."/>
            <person name="Leon M.J."/>
            <person name="Rodriguez-Olmos A."/>
            <person name="Copa-Patino J.L."/>
            <person name="Soliveri J."/>
            <person name="Sanchez-Porro C."/>
            <person name="Ventosa A."/>
            <person name="Rodriguez-Valera F."/>
        </authorList>
    </citation>
    <scope>NUCLEOTIDE SEQUENCE [LARGE SCALE GENOMIC DNA]</scope>
    <source>
        <strain evidence="16 17">UAH-SP71</strain>
    </source>
</reference>
<dbReference type="GO" id="GO:0006284">
    <property type="term" value="P:base-excision repair"/>
    <property type="evidence" value="ECO:0007669"/>
    <property type="project" value="UniProtKB-UniRule"/>
</dbReference>
<dbReference type="SUPFAM" id="SSF55811">
    <property type="entry name" value="Nudix"/>
    <property type="match status" value="1"/>
</dbReference>
<gene>
    <name evidence="16" type="ORF">SPICUR_00955</name>
</gene>
<dbReference type="InterPro" id="IPR029119">
    <property type="entry name" value="MutY_C"/>
</dbReference>
<dbReference type="GO" id="GO:0035485">
    <property type="term" value="F:adenine/guanine mispair binding"/>
    <property type="evidence" value="ECO:0007669"/>
    <property type="project" value="TreeGrafter"/>
</dbReference>
<dbReference type="Gene3D" id="1.10.1670.10">
    <property type="entry name" value="Helix-hairpin-Helix base-excision DNA repair enzymes (C-terminal)"/>
    <property type="match status" value="1"/>
</dbReference>
<evidence type="ECO:0000256" key="14">
    <source>
        <dbReference type="RuleBase" id="RU365096"/>
    </source>
</evidence>
<evidence type="ECO:0000256" key="6">
    <source>
        <dbReference type="ARBA" id="ARBA00022485"/>
    </source>
</evidence>
<dbReference type="GO" id="GO:0006298">
    <property type="term" value="P:mismatch repair"/>
    <property type="evidence" value="ECO:0007669"/>
    <property type="project" value="TreeGrafter"/>
</dbReference>
<keyword evidence="10 14" id="KW-0408">Iron</keyword>
<dbReference type="CDD" id="cd03431">
    <property type="entry name" value="NUDIX_DNA_Glycosylase_C-MutY"/>
    <property type="match status" value="1"/>
</dbReference>
<dbReference type="HOGENOM" id="CLU_012862_0_2_6"/>
<proteinExistence type="inferred from homology"/>
<dbReference type="Proteomes" id="UP000017640">
    <property type="component" value="Chromosome"/>
</dbReference>
<evidence type="ECO:0000313" key="16">
    <source>
        <dbReference type="EMBL" id="AGY91215.1"/>
    </source>
</evidence>
<keyword evidence="12" id="KW-0234">DNA repair</keyword>
<dbReference type="GO" id="GO:0046872">
    <property type="term" value="F:metal ion binding"/>
    <property type="evidence" value="ECO:0007669"/>
    <property type="project" value="UniProtKB-UniRule"/>
</dbReference>
<comment type="similarity">
    <text evidence="3 14">Belongs to the Nth/MutY family.</text>
</comment>
<evidence type="ECO:0000256" key="13">
    <source>
        <dbReference type="ARBA" id="ARBA00023295"/>
    </source>
</evidence>
<dbReference type="PANTHER" id="PTHR42944:SF1">
    <property type="entry name" value="ADENINE DNA GLYCOSYLASE"/>
    <property type="match status" value="1"/>
</dbReference>
<evidence type="ECO:0000256" key="4">
    <source>
        <dbReference type="ARBA" id="ARBA00012045"/>
    </source>
</evidence>
<keyword evidence="11" id="KW-0411">Iron-sulfur</keyword>
<comment type="catalytic activity">
    <reaction evidence="1 14">
        <text>Hydrolyzes free adenine bases from 7,8-dihydro-8-oxoguanine:adenine mismatched double-stranded DNA, leaving an apurinic site.</text>
        <dbReference type="EC" id="3.2.2.31"/>
    </reaction>
</comment>
<dbReference type="InterPro" id="IPR003265">
    <property type="entry name" value="HhH-GPD_domain"/>
</dbReference>
<dbReference type="eggNOG" id="COG1194">
    <property type="taxonomic scope" value="Bacteria"/>
</dbReference>
<dbReference type="RefSeq" id="WP_023365113.1">
    <property type="nucleotide sequence ID" value="NC_022664.1"/>
</dbReference>
<sequence>MTTDDPSPMEGFSEAVLAWFDQYGRHDLPWQHPATPYRVWISEVMLQQTQVTTVIPFFERFMARFPDVATLAVADRDTVLAHWAGLGYYARARNLHGCAQRLMTDYDGIFPNDYAAVADLPGIGPSTAGAILSLSRDAPHAILDGNVKRVLARYFAVPGWPGRSAVARRLWTCSEAVTPRERTGDFNQAMMDLGATVCLRRPRCEQCPLQSGCQALAAGETETYPGRRPKRDKPRRRTTMLIIHGRDGILLERRPPTGIWAGLWSLPEVPESADTADHWVHEQYRLTIELDAEAPAPLRHEFTHFSLDIQPIRARVTGDGGIADGHRRWYHPQTDEAPGLPAPVHRLIQQEEPLQ</sequence>
<dbReference type="PATRIC" id="fig|1335757.3.peg.188"/>
<feature type="domain" description="HhH-GPD" evidence="15">
    <location>
        <begin position="45"/>
        <end position="196"/>
    </location>
</feature>
<dbReference type="InterPro" id="IPR044298">
    <property type="entry name" value="MIG/MutY"/>
</dbReference>